<keyword evidence="5" id="KW-1185">Reference proteome</keyword>
<accession>A0ABU8MD65</accession>
<reference evidence="4 5" key="1">
    <citation type="submission" date="2024-03" db="EMBL/GenBank/DDBJ databases">
        <title>Actinomycetospora sp. OC33-EN07, a novel actinomycete isolated from wild orchid (Aerides multiflora).</title>
        <authorList>
            <person name="Suriyachadkun C."/>
        </authorList>
    </citation>
    <scope>NUCLEOTIDE SEQUENCE [LARGE SCALE GENOMIC DNA]</scope>
    <source>
        <strain evidence="4 5">OC33-EN07</strain>
    </source>
</reference>
<dbReference type="Gene3D" id="3.40.109.10">
    <property type="entry name" value="NADH Oxidase"/>
    <property type="match status" value="1"/>
</dbReference>
<gene>
    <name evidence="4" type="ORF">WCD58_27925</name>
</gene>
<evidence type="ECO:0000256" key="2">
    <source>
        <dbReference type="ARBA" id="ARBA00023002"/>
    </source>
</evidence>
<dbReference type="RefSeq" id="WP_337706388.1">
    <property type="nucleotide sequence ID" value="NZ_JBBEGM010000015.1"/>
</dbReference>
<comment type="caution">
    <text evidence="4">The sequence shown here is derived from an EMBL/GenBank/DDBJ whole genome shotgun (WGS) entry which is preliminary data.</text>
</comment>
<feature type="domain" description="Nitroreductase" evidence="3">
    <location>
        <begin position="19"/>
        <end position="193"/>
    </location>
</feature>
<keyword evidence="2" id="KW-0560">Oxidoreductase</keyword>
<dbReference type="PANTHER" id="PTHR43673:SF10">
    <property type="entry name" value="NADH DEHYDROGENASE_NAD(P)H NITROREDUCTASE XCC3605-RELATED"/>
    <property type="match status" value="1"/>
</dbReference>
<comment type="similarity">
    <text evidence="1">Belongs to the nitroreductase family.</text>
</comment>
<organism evidence="4 5">
    <name type="scientific">Actinomycetospora flava</name>
    <dbReference type="NCBI Taxonomy" id="3129232"/>
    <lineage>
        <taxon>Bacteria</taxon>
        <taxon>Bacillati</taxon>
        <taxon>Actinomycetota</taxon>
        <taxon>Actinomycetes</taxon>
        <taxon>Pseudonocardiales</taxon>
        <taxon>Pseudonocardiaceae</taxon>
        <taxon>Actinomycetospora</taxon>
    </lineage>
</organism>
<dbReference type="CDD" id="cd02062">
    <property type="entry name" value="Nitro_FMN_reductase"/>
    <property type="match status" value="1"/>
</dbReference>
<sequence length="225" mass="24879">MALPADTELGLSAEDVLTTTRSVRKRLDFERPVPKELLTDCVRVALQAPSGSNRWLMQFVIVTDRERREALAAVYRAAYEQYRQIPTYIGSVDKGTPERNASQQRTSASADYLAENMHRAPALVLACAMGRPDNGPAIAKTTLLGSVMPGMWSFMLAARARGLGTSWTSVSLFREQETADVVGIPIDEVTIAALSPVAYTKGTDFRPAMRPDPAEVIHWEQWGRR</sequence>
<dbReference type="InterPro" id="IPR029479">
    <property type="entry name" value="Nitroreductase"/>
</dbReference>
<evidence type="ECO:0000256" key="1">
    <source>
        <dbReference type="ARBA" id="ARBA00007118"/>
    </source>
</evidence>
<dbReference type="InterPro" id="IPR000415">
    <property type="entry name" value="Nitroreductase-like"/>
</dbReference>
<evidence type="ECO:0000313" key="5">
    <source>
        <dbReference type="Proteomes" id="UP001369736"/>
    </source>
</evidence>
<dbReference type="PANTHER" id="PTHR43673">
    <property type="entry name" value="NAD(P)H NITROREDUCTASE YDGI-RELATED"/>
    <property type="match status" value="1"/>
</dbReference>
<evidence type="ECO:0000259" key="3">
    <source>
        <dbReference type="Pfam" id="PF00881"/>
    </source>
</evidence>
<dbReference type="SUPFAM" id="SSF55469">
    <property type="entry name" value="FMN-dependent nitroreductase-like"/>
    <property type="match status" value="1"/>
</dbReference>
<protein>
    <submittedName>
        <fullName evidence="4">Nitroreductase family protein</fullName>
    </submittedName>
</protein>
<dbReference type="Pfam" id="PF00881">
    <property type="entry name" value="Nitroreductase"/>
    <property type="match status" value="1"/>
</dbReference>
<dbReference type="Proteomes" id="UP001369736">
    <property type="component" value="Unassembled WGS sequence"/>
</dbReference>
<evidence type="ECO:0000313" key="4">
    <source>
        <dbReference type="EMBL" id="MEJ2865017.1"/>
    </source>
</evidence>
<proteinExistence type="inferred from homology"/>
<name>A0ABU8MD65_9PSEU</name>
<dbReference type="EMBL" id="JBBEGM010000015">
    <property type="protein sequence ID" value="MEJ2865017.1"/>
    <property type="molecule type" value="Genomic_DNA"/>
</dbReference>